<dbReference type="Proteomes" id="UP001396334">
    <property type="component" value="Unassembled WGS sequence"/>
</dbReference>
<keyword evidence="3 5" id="KW-0863">Zinc-finger</keyword>
<proteinExistence type="predicted"/>
<evidence type="ECO:0000256" key="1">
    <source>
        <dbReference type="ARBA" id="ARBA00003732"/>
    </source>
</evidence>
<dbReference type="Gene3D" id="1.20.5.4770">
    <property type="match status" value="1"/>
</dbReference>
<dbReference type="SMART" id="SM00259">
    <property type="entry name" value="ZnF_A20"/>
    <property type="match status" value="1"/>
</dbReference>
<evidence type="ECO:0000256" key="6">
    <source>
        <dbReference type="SAM" id="MobiDB-lite"/>
    </source>
</evidence>
<comment type="caution">
    <text evidence="9">The sequence shown here is derived from an EMBL/GenBank/DDBJ whole genome shotgun (WGS) entry which is preliminary data.</text>
</comment>
<dbReference type="Gene3D" id="4.10.1110.10">
    <property type="entry name" value="AN1-like Zinc finger"/>
    <property type="match status" value="1"/>
</dbReference>
<feature type="region of interest" description="Disordered" evidence="6">
    <location>
        <begin position="441"/>
        <end position="484"/>
    </location>
</feature>
<dbReference type="EMBL" id="JBBPBN010000015">
    <property type="protein sequence ID" value="KAK9022148.1"/>
    <property type="molecule type" value="Genomic_DNA"/>
</dbReference>
<accession>A0ABR2SAW4</accession>
<evidence type="ECO:0000313" key="10">
    <source>
        <dbReference type="Proteomes" id="UP001396334"/>
    </source>
</evidence>
<dbReference type="SUPFAM" id="SSF57716">
    <property type="entry name" value="Glucocorticoid receptor-like (DNA-binding domain)"/>
    <property type="match status" value="1"/>
</dbReference>
<evidence type="ECO:0000256" key="3">
    <source>
        <dbReference type="ARBA" id="ARBA00022771"/>
    </source>
</evidence>
<dbReference type="Pfam" id="PF01428">
    <property type="entry name" value="zf-AN1"/>
    <property type="match status" value="1"/>
</dbReference>
<dbReference type="PROSITE" id="PS51036">
    <property type="entry name" value="ZF_A20"/>
    <property type="match status" value="1"/>
</dbReference>
<dbReference type="InterPro" id="IPR000058">
    <property type="entry name" value="Znf_AN1"/>
</dbReference>
<feature type="compositionally biased region" description="Low complexity" evidence="6">
    <location>
        <begin position="444"/>
        <end position="472"/>
    </location>
</feature>
<feature type="region of interest" description="Disordered" evidence="6">
    <location>
        <begin position="1"/>
        <end position="67"/>
    </location>
</feature>
<evidence type="ECO:0008006" key="11">
    <source>
        <dbReference type="Google" id="ProtNLM"/>
    </source>
</evidence>
<evidence type="ECO:0000256" key="5">
    <source>
        <dbReference type="PROSITE-ProRule" id="PRU00449"/>
    </source>
</evidence>
<gene>
    <name evidence="9" type="ORF">V6N11_002436</name>
</gene>
<dbReference type="PROSITE" id="PS51039">
    <property type="entry name" value="ZF_AN1"/>
    <property type="match status" value="1"/>
</dbReference>
<keyword evidence="2" id="KW-0479">Metal-binding</keyword>
<sequence>MGKRDKKQRHQQRTGHRGAASYYTVQHDDDYEDGSFSFEQPSQDSEEHQEEPEEDEEENDPNPSMEMPSKFLLYQLSVQSPKGDISYLQKFFLTYVGGRLPLHLQEDFCGTALLSTEWLRSDPRRTAVGLDLDLEALQWCLENNINKVGADGYSRISLFRGNVLNPQEARLVGFKPQELIKNIQLVESDYNSQIATTELNMLEGSTSTNEQSVKADAKIPARDIICAFNYSCCCLHKRAELVLYFKHVLEALSKRGGIFVLDLYGGTSSEQSLRLQRRFPNFTYTWEQAEFDIIERKTRISLHFHLQKQQKKLRHAFSYSWRLWSLPEIRDCLEEAGFPSVHFWVQKMPDTNENRSSEGFGIARDLKYEEKISVSYFPLKLSSQEIEKDMAEEHRCQAPQLCANNCGFFGSPATQNLCSKCYRDLQLRDQQSSSAKQAFNQTFVPSPSSSSSSSSLPSPSSTESDSSVSVAAAKEEPSAETKQTAVVEEAVQVKPNRCLSCNKRVGLTGFKCRCGMVFCGVHRYPEQHACTFDFRGMGKQQIAKANPLVKEFGSSKFGLIIGSRRPMAGQPVESVLVNYDVVSGNVSVTAIIRDDEVRVIGGVVEKFKASATAV</sequence>
<dbReference type="Gene3D" id="2.20.25.110">
    <property type="entry name" value="S-adenosyl-L-methionine-dependent methyltransferases"/>
    <property type="match status" value="1"/>
</dbReference>
<evidence type="ECO:0000259" key="7">
    <source>
        <dbReference type="PROSITE" id="PS51036"/>
    </source>
</evidence>
<dbReference type="Gene3D" id="3.40.50.150">
    <property type="entry name" value="Vaccinia Virus protein VP39"/>
    <property type="match status" value="1"/>
</dbReference>
<feature type="domain" description="AN1-type" evidence="8">
    <location>
        <begin position="492"/>
        <end position="538"/>
    </location>
</feature>
<dbReference type="SUPFAM" id="SSF118310">
    <property type="entry name" value="AN1-like Zinc finger"/>
    <property type="match status" value="1"/>
</dbReference>
<feature type="domain" description="A20-type" evidence="7">
    <location>
        <begin position="396"/>
        <end position="430"/>
    </location>
</feature>
<organism evidence="9 10">
    <name type="scientific">Hibiscus sabdariffa</name>
    <name type="common">roselle</name>
    <dbReference type="NCBI Taxonomy" id="183260"/>
    <lineage>
        <taxon>Eukaryota</taxon>
        <taxon>Viridiplantae</taxon>
        <taxon>Streptophyta</taxon>
        <taxon>Embryophyta</taxon>
        <taxon>Tracheophyta</taxon>
        <taxon>Spermatophyta</taxon>
        <taxon>Magnoliopsida</taxon>
        <taxon>eudicotyledons</taxon>
        <taxon>Gunneridae</taxon>
        <taxon>Pentapetalae</taxon>
        <taxon>rosids</taxon>
        <taxon>malvids</taxon>
        <taxon>Malvales</taxon>
        <taxon>Malvaceae</taxon>
        <taxon>Malvoideae</taxon>
        <taxon>Hibiscus</taxon>
    </lineage>
</organism>
<reference evidence="9 10" key="1">
    <citation type="journal article" date="2024" name="G3 (Bethesda)">
        <title>Genome assembly of Hibiscus sabdariffa L. provides insights into metabolisms of medicinal natural products.</title>
        <authorList>
            <person name="Kim T."/>
        </authorList>
    </citation>
    <scope>NUCLEOTIDE SEQUENCE [LARGE SCALE GENOMIC DNA]</scope>
    <source>
        <strain evidence="9">TK-2024</strain>
        <tissue evidence="9">Old leaves</tissue>
    </source>
</reference>
<evidence type="ECO:0000256" key="2">
    <source>
        <dbReference type="ARBA" id="ARBA00022723"/>
    </source>
</evidence>
<evidence type="ECO:0000256" key="4">
    <source>
        <dbReference type="ARBA" id="ARBA00022833"/>
    </source>
</evidence>
<comment type="function">
    <text evidence="1">May be involved in environmental stress response.</text>
</comment>
<dbReference type="SMART" id="SM00154">
    <property type="entry name" value="ZnF_AN1"/>
    <property type="match status" value="1"/>
</dbReference>
<feature type="compositionally biased region" description="Basic residues" evidence="6">
    <location>
        <begin position="1"/>
        <end position="16"/>
    </location>
</feature>
<keyword evidence="10" id="KW-1185">Reference proteome</keyword>
<feature type="compositionally biased region" description="Acidic residues" evidence="6">
    <location>
        <begin position="47"/>
        <end position="60"/>
    </location>
</feature>
<dbReference type="SUPFAM" id="SSF53335">
    <property type="entry name" value="S-adenosyl-L-methionine-dependent methyltransferases"/>
    <property type="match status" value="1"/>
</dbReference>
<dbReference type="InterPro" id="IPR002653">
    <property type="entry name" value="Znf_A20"/>
</dbReference>
<evidence type="ECO:0000313" key="9">
    <source>
        <dbReference type="EMBL" id="KAK9022148.1"/>
    </source>
</evidence>
<dbReference type="Pfam" id="PF01754">
    <property type="entry name" value="zf-A20"/>
    <property type="match status" value="1"/>
</dbReference>
<dbReference type="InterPro" id="IPR029063">
    <property type="entry name" value="SAM-dependent_MTases_sf"/>
</dbReference>
<dbReference type="InterPro" id="IPR035896">
    <property type="entry name" value="AN1-like_Znf"/>
</dbReference>
<protein>
    <recommendedName>
        <fullName evidence="11">Zinc finger A20 and AN1 domain-containing stress-associated protein 3</fullName>
    </recommendedName>
</protein>
<dbReference type="PANTHER" id="PTHR37211:SF1">
    <property type="entry name" value="EXPRESSED PROTEIN"/>
    <property type="match status" value="1"/>
</dbReference>
<name>A0ABR2SAW4_9ROSI</name>
<evidence type="ECO:0000259" key="8">
    <source>
        <dbReference type="PROSITE" id="PS51039"/>
    </source>
</evidence>
<keyword evidence="4" id="KW-0862">Zinc</keyword>
<dbReference type="PANTHER" id="PTHR37211">
    <property type="entry name" value="EXPRESSED PROTEIN"/>
    <property type="match status" value="1"/>
</dbReference>